<evidence type="ECO:0000256" key="1">
    <source>
        <dbReference type="ARBA" id="ARBA00034118"/>
    </source>
</evidence>
<accession>A0A183DZH5</accession>
<evidence type="ECO:0000313" key="3">
    <source>
        <dbReference type="EMBL" id="VDN23587.1"/>
    </source>
</evidence>
<gene>
    <name evidence="3" type="ORF">GPUH_LOCUS14116</name>
</gene>
<dbReference type="OrthoDB" id="6257894at2759"/>
<reference evidence="3 4" key="2">
    <citation type="submission" date="2018-11" db="EMBL/GenBank/DDBJ databases">
        <authorList>
            <consortium name="Pathogen Informatics"/>
        </authorList>
    </citation>
    <scope>NUCLEOTIDE SEQUENCE [LARGE SCALE GENOMIC DNA]</scope>
</reference>
<protein>
    <submittedName>
        <fullName evidence="5">Transposase</fullName>
    </submittedName>
</protein>
<evidence type="ECO:0000256" key="2">
    <source>
        <dbReference type="SAM" id="MobiDB-lite"/>
    </source>
</evidence>
<reference evidence="5" key="1">
    <citation type="submission" date="2016-06" db="UniProtKB">
        <authorList>
            <consortium name="WormBaseParasite"/>
        </authorList>
    </citation>
    <scope>IDENTIFICATION</scope>
</reference>
<keyword evidence="4" id="KW-1185">Reference proteome</keyword>
<dbReference type="EMBL" id="UYRT01080904">
    <property type="protein sequence ID" value="VDN23587.1"/>
    <property type="molecule type" value="Genomic_DNA"/>
</dbReference>
<name>A0A183DZH5_9BILA</name>
<proteinExistence type="inferred from homology"/>
<dbReference type="InterPro" id="IPR018784">
    <property type="entry name" value="LLPH-like"/>
</dbReference>
<comment type="similarity">
    <text evidence="1">Belongs to the learning-associated protein family.</text>
</comment>
<evidence type="ECO:0000313" key="5">
    <source>
        <dbReference type="WBParaSite" id="GPUH_0001413101-mRNA-1"/>
    </source>
</evidence>
<organism evidence="5">
    <name type="scientific">Gongylonema pulchrum</name>
    <dbReference type="NCBI Taxonomy" id="637853"/>
    <lineage>
        <taxon>Eukaryota</taxon>
        <taxon>Metazoa</taxon>
        <taxon>Ecdysozoa</taxon>
        <taxon>Nematoda</taxon>
        <taxon>Chromadorea</taxon>
        <taxon>Rhabditida</taxon>
        <taxon>Spirurina</taxon>
        <taxon>Spiruromorpha</taxon>
        <taxon>Spiruroidea</taxon>
        <taxon>Gongylonematidae</taxon>
        <taxon>Gongylonema</taxon>
    </lineage>
</organism>
<evidence type="ECO:0000313" key="4">
    <source>
        <dbReference type="Proteomes" id="UP000271098"/>
    </source>
</evidence>
<dbReference type="AlphaFoldDB" id="A0A183DZH5"/>
<dbReference type="Proteomes" id="UP000271098">
    <property type="component" value="Unassembled WGS sequence"/>
</dbReference>
<feature type="region of interest" description="Disordered" evidence="2">
    <location>
        <begin position="63"/>
        <end position="86"/>
    </location>
</feature>
<sequence>MRVLDMNQGQKYVCAADELCCQARAVNNEKPFIAMEVDNAGLNLKTMKKSDGSYPVWFSQRKIRRKKREQNIKQKAKKRKAKKNRC</sequence>
<dbReference type="WBParaSite" id="GPUH_0001413101-mRNA-1">
    <property type="protein sequence ID" value="GPUH_0001413101-mRNA-1"/>
    <property type="gene ID" value="GPUH_0001413101"/>
</dbReference>
<dbReference type="Pfam" id="PF10169">
    <property type="entry name" value="LLPH"/>
    <property type="match status" value="1"/>
</dbReference>